<proteinExistence type="predicted"/>
<reference evidence="1" key="1">
    <citation type="submission" date="2014-11" db="EMBL/GenBank/DDBJ databases">
        <authorList>
            <person name="Amaro Gonzalez C."/>
        </authorList>
    </citation>
    <scope>NUCLEOTIDE SEQUENCE</scope>
</reference>
<protein>
    <submittedName>
        <fullName evidence="1">Uncharacterized protein</fullName>
    </submittedName>
</protein>
<organism evidence="1">
    <name type="scientific">Anguilla anguilla</name>
    <name type="common">European freshwater eel</name>
    <name type="synonym">Muraena anguilla</name>
    <dbReference type="NCBI Taxonomy" id="7936"/>
    <lineage>
        <taxon>Eukaryota</taxon>
        <taxon>Metazoa</taxon>
        <taxon>Chordata</taxon>
        <taxon>Craniata</taxon>
        <taxon>Vertebrata</taxon>
        <taxon>Euteleostomi</taxon>
        <taxon>Actinopterygii</taxon>
        <taxon>Neopterygii</taxon>
        <taxon>Teleostei</taxon>
        <taxon>Anguilliformes</taxon>
        <taxon>Anguillidae</taxon>
        <taxon>Anguilla</taxon>
    </lineage>
</organism>
<dbReference type="EMBL" id="GBXM01036512">
    <property type="protein sequence ID" value="JAH72065.1"/>
    <property type="molecule type" value="Transcribed_RNA"/>
</dbReference>
<dbReference type="AlphaFoldDB" id="A0A0E9V3P5"/>
<reference evidence="1" key="2">
    <citation type="journal article" date="2015" name="Fish Shellfish Immunol.">
        <title>Early steps in the European eel (Anguilla anguilla)-Vibrio vulnificus interaction in the gills: Role of the RtxA13 toxin.</title>
        <authorList>
            <person name="Callol A."/>
            <person name="Pajuelo D."/>
            <person name="Ebbesson L."/>
            <person name="Teles M."/>
            <person name="MacKenzie S."/>
            <person name="Amaro C."/>
        </authorList>
    </citation>
    <scope>NUCLEOTIDE SEQUENCE</scope>
</reference>
<accession>A0A0E9V3P5</accession>
<name>A0A0E9V3P5_ANGAN</name>
<sequence>MDTRTVVHLRMQTEGQRWKIQVQEVNLLPSILFNHLNLLIRTILQPGVDLVSEIKQLAEFMGG</sequence>
<evidence type="ECO:0000313" key="1">
    <source>
        <dbReference type="EMBL" id="JAH72065.1"/>
    </source>
</evidence>